<evidence type="ECO:0000256" key="1">
    <source>
        <dbReference type="SAM" id="MobiDB-lite"/>
    </source>
</evidence>
<dbReference type="EMBL" id="JAMTCO010000007">
    <property type="protein sequence ID" value="MCP2270626.1"/>
    <property type="molecule type" value="Genomic_DNA"/>
</dbReference>
<proteinExistence type="predicted"/>
<sequence>MHLLVTAEGETADLWRWLSNEEDLRGSVRIRPGPIEVGTLGAELVIAAAIAVTPLVADSVYRYLAERHRQRHTDLELTVEDPSGTVRTLKVQRTTNPTELVRFFLGDTEPPAVSGGATGASFFGDDDAPTRS</sequence>
<dbReference type="RefSeq" id="WP_253887582.1">
    <property type="nucleotide sequence ID" value="NZ_BAAAVB010000009.1"/>
</dbReference>
<accession>A0ABT1IDB7</accession>
<protein>
    <submittedName>
        <fullName evidence="2">Uncharacterized protein</fullName>
    </submittedName>
</protein>
<dbReference type="Proteomes" id="UP001205185">
    <property type="component" value="Unassembled WGS sequence"/>
</dbReference>
<organism evidence="2 3">
    <name type="scientific">Actinokineospora diospyrosa</name>
    <dbReference type="NCBI Taxonomy" id="103728"/>
    <lineage>
        <taxon>Bacteria</taxon>
        <taxon>Bacillati</taxon>
        <taxon>Actinomycetota</taxon>
        <taxon>Actinomycetes</taxon>
        <taxon>Pseudonocardiales</taxon>
        <taxon>Pseudonocardiaceae</taxon>
        <taxon>Actinokineospora</taxon>
    </lineage>
</organism>
<evidence type="ECO:0000313" key="2">
    <source>
        <dbReference type="EMBL" id="MCP2270626.1"/>
    </source>
</evidence>
<reference evidence="2 3" key="1">
    <citation type="submission" date="2022-06" db="EMBL/GenBank/DDBJ databases">
        <title>Genomic Encyclopedia of Archaeal and Bacterial Type Strains, Phase II (KMG-II): from individual species to whole genera.</title>
        <authorList>
            <person name="Goeker M."/>
        </authorList>
    </citation>
    <scope>NUCLEOTIDE SEQUENCE [LARGE SCALE GENOMIC DNA]</scope>
    <source>
        <strain evidence="2 3">DSM 44255</strain>
    </source>
</reference>
<dbReference type="InterPro" id="IPR045428">
    <property type="entry name" value="EACC1"/>
</dbReference>
<feature type="region of interest" description="Disordered" evidence="1">
    <location>
        <begin position="112"/>
        <end position="132"/>
    </location>
</feature>
<dbReference type="Pfam" id="PF19953">
    <property type="entry name" value="EACC1"/>
    <property type="match status" value="1"/>
</dbReference>
<name>A0ABT1IDB7_9PSEU</name>
<gene>
    <name evidence="2" type="ORF">LV75_003127</name>
</gene>
<evidence type="ECO:0000313" key="3">
    <source>
        <dbReference type="Proteomes" id="UP001205185"/>
    </source>
</evidence>
<keyword evidence="3" id="KW-1185">Reference proteome</keyword>
<comment type="caution">
    <text evidence="2">The sequence shown here is derived from an EMBL/GenBank/DDBJ whole genome shotgun (WGS) entry which is preliminary data.</text>
</comment>